<dbReference type="Gene3D" id="3.40.50.1820">
    <property type="entry name" value="alpha/beta hydrolase"/>
    <property type="match status" value="1"/>
</dbReference>
<dbReference type="InterPro" id="IPR029058">
    <property type="entry name" value="AB_hydrolase_fold"/>
</dbReference>
<dbReference type="PANTHER" id="PTHR46623:SF6">
    <property type="entry name" value="ALPHA_BETA-HYDROLASES SUPERFAMILY PROTEIN"/>
    <property type="match status" value="1"/>
</dbReference>
<dbReference type="SUPFAM" id="SSF53474">
    <property type="entry name" value="alpha/beta-Hydrolases"/>
    <property type="match status" value="1"/>
</dbReference>
<proteinExistence type="predicted"/>
<organism evidence="2 3">
    <name type="scientific">Citrus unshiu</name>
    <name type="common">Satsuma mandarin</name>
    <name type="synonym">Citrus nobilis var. unshiu</name>
    <dbReference type="NCBI Taxonomy" id="55188"/>
    <lineage>
        <taxon>Eukaryota</taxon>
        <taxon>Viridiplantae</taxon>
        <taxon>Streptophyta</taxon>
        <taxon>Embryophyta</taxon>
        <taxon>Tracheophyta</taxon>
        <taxon>Spermatophyta</taxon>
        <taxon>Magnoliopsida</taxon>
        <taxon>eudicotyledons</taxon>
        <taxon>Gunneridae</taxon>
        <taxon>Pentapetalae</taxon>
        <taxon>rosids</taxon>
        <taxon>malvids</taxon>
        <taxon>Sapindales</taxon>
        <taxon>Rutaceae</taxon>
        <taxon>Aurantioideae</taxon>
        <taxon>Citrus</taxon>
    </lineage>
</organism>
<accession>A0A2H5PVT5</accession>
<name>A0A2H5PVT5_CITUN</name>
<comment type="caution">
    <text evidence="2">The sequence shown here is derived from an EMBL/GenBank/DDBJ whole genome shotgun (WGS) entry which is preliminary data.</text>
</comment>
<dbReference type="STRING" id="55188.A0A2H5PVT5"/>
<dbReference type="Pfam" id="PF01738">
    <property type="entry name" value="DLH"/>
    <property type="match status" value="1"/>
</dbReference>
<feature type="non-terminal residue" evidence="2">
    <location>
        <position position="1"/>
    </location>
</feature>
<dbReference type="InterPro" id="IPR002925">
    <property type="entry name" value="Dienelactn_hydro"/>
</dbReference>
<reference evidence="2 3" key="1">
    <citation type="journal article" date="2017" name="Front. Genet.">
        <title>Draft sequencing of the heterozygous diploid genome of Satsuma (Citrus unshiu Marc.) using a hybrid assembly approach.</title>
        <authorList>
            <person name="Shimizu T."/>
            <person name="Tanizawa Y."/>
            <person name="Mochizuki T."/>
            <person name="Nagasaki H."/>
            <person name="Yoshioka T."/>
            <person name="Toyoda A."/>
            <person name="Fujiyama A."/>
            <person name="Kaminuma E."/>
            <person name="Nakamura Y."/>
        </authorList>
    </citation>
    <scope>NUCLEOTIDE SEQUENCE [LARGE SCALE GENOMIC DNA]</scope>
    <source>
        <strain evidence="3">cv. Miyagawa wase</strain>
    </source>
</reference>
<protein>
    <recommendedName>
        <fullName evidence="1">Dienelactone hydrolase domain-containing protein</fullName>
    </recommendedName>
</protein>
<evidence type="ECO:0000313" key="3">
    <source>
        <dbReference type="Proteomes" id="UP000236630"/>
    </source>
</evidence>
<dbReference type="AlphaFoldDB" id="A0A2H5PVT5"/>
<dbReference type="EMBL" id="BDQV01000139">
    <property type="protein sequence ID" value="GAY56490.1"/>
    <property type="molecule type" value="Genomic_DNA"/>
</dbReference>
<evidence type="ECO:0000259" key="1">
    <source>
        <dbReference type="Pfam" id="PF01738"/>
    </source>
</evidence>
<gene>
    <name evidence="2" type="ORF">CUMW_172300</name>
</gene>
<keyword evidence="3" id="KW-1185">Reference proteome</keyword>
<evidence type="ECO:0000313" key="2">
    <source>
        <dbReference type="EMBL" id="GAY56490.1"/>
    </source>
</evidence>
<sequence length="88" mass="9631">NVGVVADISASVDWLKENGSKKVGMVGYCMGSALTIACSARRGMRAIVFRRLNDEFDKCDICYGTKVKEVYDEAKSLSELMDILIAFG</sequence>
<dbReference type="PANTHER" id="PTHR46623">
    <property type="entry name" value="CARBOXYMETHYLENEBUTENOLIDASE-RELATED"/>
    <property type="match status" value="1"/>
</dbReference>
<feature type="domain" description="Dienelactone hydrolase" evidence="1">
    <location>
        <begin position="4"/>
        <end position="44"/>
    </location>
</feature>
<dbReference type="InterPro" id="IPR051049">
    <property type="entry name" value="Dienelactone_hydrolase-like"/>
</dbReference>
<dbReference type="GO" id="GO:0016787">
    <property type="term" value="F:hydrolase activity"/>
    <property type="evidence" value="ECO:0007669"/>
    <property type="project" value="InterPro"/>
</dbReference>
<dbReference type="Proteomes" id="UP000236630">
    <property type="component" value="Unassembled WGS sequence"/>
</dbReference>